<dbReference type="Proteomes" id="UP000472241">
    <property type="component" value="Unplaced"/>
</dbReference>
<keyword evidence="4" id="KW-0479">Metal-binding</keyword>
<dbReference type="AlphaFoldDB" id="A0A667HWM7"/>
<proteinExistence type="predicted"/>
<dbReference type="GO" id="GO:0005509">
    <property type="term" value="F:calcium ion binding"/>
    <property type="evidence" value="ECO:0007669"/>
    <property type="project" value="UniProtKB-UniRule"/>
</dbReference>
<evidence type="ECO:0000256" key="9">
    <source>
        <dbReference type="ARBA" id="ARBA00022989"/>
    </source>
</evidence>
<accession>A0A667HWM7</accession>
<dbReference type="GO" id="GO:0000902">
    <property type="term" value="P:cell morphogenesis"/>
    <property type="evidence" value="ECO:0007669"/>
    <property type="project" value="TreeGrafter"/>
</dbReference>
<feature type="domain" description="Cadherin" evidence="13">
    <location>
        <begin position="191"/>
        <end position="235"/>
    </location>
</feature>
<keyword evidence="6" id="KW-0677">Repeat</keyword>
<dbReference type="InterPro" id="IPR002126">
    <property type="entry name" value="Cadherin-like_dom"/>
</dbReference>
<dbReference type="PROSITE" id="PS00232">
    <property type="entry name" value="CADHERIN_1"/>
    <property type="match status" value="2"/>
</dbReference>
<reference evidence="14" key="1">
    <citation type="submission" date="2025-08" db="UniProtKB">
        <authorList>
            <consortium name="Ensembl"/>
        </authorList>
    </citation>
    <scope>IDENTIFICATION</scope>
</reference>
<keyword evidence="5" id="KW-0732">Signal</keyword>
<evidence type="ECO:0000256" key="1">
    <source>
        <dbReference type="ARBA" id="ARBA00004251"/>
    </source>
</evidence>
<keyword evidence="11" id="KW-0325">Glycoprotein</keyword>
<evidence type="ECO:0000256" key="11">
    <source>
        <dbReference type="ARBA" id="ARBA00023180"/>
    </source>
</evidence>
<comment type="subcellular location">
    <subcellularLocation>
        <location evidence="1">Cell membrane</location>
        <topology evidence="1">Single-pass type I membrane protein</topology>
    </subcellularLocation>
</comment>
<dbReference type="CDD" id="cd11304">
    <property type="entry name" value="Cadherin_repeat"/>
    <property type="match status" value="3"/>
</dbReference>
<keyword evidence="2" id="KW-1003">Cell membrane</keyword>
<evidence type="ECO:0000313" key="15">
    <source>
        <dbReference type="Proteomes" id="UP000472241"/>
    </source>
</evidence>
<dbReference type="InterPro" id="IPR020894">
    <property type="entry name" value="Cadherin_CS"/>
</dbReference>
<dbReference type="GO" id="GO:0043083">
    <property type="term" value="C:synaptic cleft"/>
    <property type="evidence" value="ECO:0007669"/>
    <property type="project" value="TreeGrafter"/>
</dbReference>
<name>A0A667HWM7_LYNCA</name>
<dbReference type="GO" id="GO:0005912">
    <property type="term" value="C:adherens junction"/>
    <property type="evidence" value="ECO:0007669"/>
    <property type="project" value="TreeGrafter"/>
</dbReference>
<keyword evidence="3" id="KW-0812">Transmembrane</keyword>
<keyword evidence="9" id="KW-1133">Transmembrane helix</keyword>
<evidence type="ECO:0000259" key="13">
    <source>
        <dbReference type="PROSITE" id="PS50268"/>
    </source>
</evidence>
<gene>
    <name evidence="14" type="primary">CDH8</name>
</gene>
<feature type="domain" description="Cadherin" evidence="13">
    <location>
        <begin position="86"/>
        <end position="166"/>
    </location>
</feature>
<reference evidence="14" key="2">
    <citation type="submission" date="2025-09" db="UniProtKB">
        <authorList>
            <consortium name="Ensembl"/>
        </authorList>
    </citation>
    <scope>IDENTIFICATION</scope>
</reference>
<dbReference type="GO" id="GO:0007043">
    <property type="term" value="P:cell-cell junction assembly"/>
    <property type="evidence" value="ECO:0007669"/>
    <property type="project" value="TreeGrafter"/>
</dbReference>
<dbReference type="PRINTS" id="PR00205">
    <property type="entry name" value="CADHERIN"/>
</dbReference>
<organism evidence="14 15">
    <name type="scientific">Lynx canadensis</name>
    <name type="common">Canada lynx</name>
    <name type="synonym">Felis canadensis</name>
    <dbReference type="NCBI Taxonomy" id="61383"/>
    <lineage>
        <taxon>Eukaryota</taxon>
        <taxon>Metazoa</taxon>
        <taxon>Chordata</taxon>
        <taxon>Craniata</taxon>
        <taxon>Vertebrata</taxon>
        <taxon>Euteleostomi</taxon>
        <taxon>Mammalia</taxon>
        <taxon>Eutheria</taxon>
        <taxon>Laurasiatheria</taxon>
        <taxon>Carnivora</taxon>
        <taxon>Feliformia</taxon>
        <taxon>Felidae</taxon>
        <taxon>Felinae</taxon>
        <taxon>Lynx</taxon>
    </lineage>
</organism>
<feature type="domain" description="Cadherin" evidence="13">
    <location>
        <begin position="236"/>
        <end position="350"/>
    </location>
</feature>
<dbReference type="PROSITE" id="PS50268">
    <property type="entry name" value="CADHERIN_2"/>
    <property type="match status" value="4"/>
</dbReference>
<evidence type="ECO:0000256" key="6">
    <source>
        <dbReference type="ARBA" id="ARBA00022737"/>
    </source>
</evidence>
<dbReference type="SUPFAM" id="SSF49313">
    <property type="entry name" value="Cadherin-like"/>
    <property type="match status" value="4"/>
</dbReference>
<evidence type="ECO:0000256" key="2">
    <source>
        <dbReference type="ARBA" id="ARBA00022475"/>
    </source>
</evidence>
<dbReference type="GO" id="GO:0045296">
    <property type="term" value="F:cadherin binding"/>
    <property type="evidence" value="ECO:0007669"/>
    <property type="project" value="TreeGrafter"/>
</dbReference>
<dbReference type="GO" id="GO:0007156">
    <property type="term" value="P:homophilic cell adhesion via plasma membrane adhesion molecules"/>
    <property type="evidence" value="ECO:0007669"/>
    <property type="project" value="InterPro"/>
</dbReference>
<evidence type="ECO:0000256" key="12">
    <source>
        <dbReference type="PROSITE-ProRule" id="PRU00043"/>
    </source>
</evidence>
<dbReference type="Pfam" id="PF00028">
    <property type="entry name" value="Cadherin"/>
    <property type="match status" value="3"/>
</dbReference>
<dbReference type="GO" id="GO:0016477">
    <property type="term" value="P:cell migration"/>
    <property type="evidence" value="ECO:0007669"/>
    <property type="project" value="TreeGrafter"/>
</dbReference>
<evidence type="ECO:0000256" key="5">
    <source>
        <dbReference type="ARBA" id="ARBA00022729"/>
    </source>
</evidence>
<evidence type="ECO:0000256" key="8">
    <source>
        <dbReference type="ARBA" id="ARBA00022889"/>
    </source>
</evidence>
<dbReference type="FunFam" id="2.60.40.60:FF:000017">
    <property type="entry name" value="Cadherin 24"/>
    <property type="match status" value="1"/>
</dbReference>
<feature type="domain" description="Cadherin" evidence="13">
    <location>
        <begin position="351"/>
        <end position="455"/>
    </location>
</feature>
<evidence type="ECO:0000256" key="7">
    <source>
        <dbReference type="ARBA" id="ARBA00022837"/>
    </source>
</evidence>
<dbReference type="GO" id="GO:0034332">
    <property type="term" value="P:adherens junction organization"/>
    <property type="evidence" value="ECO:0007669"/>
    <property type="project" value="TreeGrafter"/>
</dbReference>
<dbReference type="InterPro" id="IPR015919">
    <property type="entry name" value="Cadherin-like_sf"/>
</dbReference>
<dbReference type="GO" id="GO:0043679">
    <property type="term" value="C:axon terminus"/>
    <property type="evidence" value="ECO:0007669"/>
    <property type="project" value="TreeGrafter"/>
</dbReference>
<evidence type="ECO:0000256" key="3">
    <source>
        <dbReference type="ARBA" id="ARBA00022692"/>
    </source>
</evidence>
<dbReference type="PANTHER" id="PTHR24027:SF273">
    <property type="entry name" value="CADHERIN-8"/>
    <property type="match status" value="1"/>
</dbReference>
<protein>
    <submittedName>
        <fullName evidence="14">Cadherin 8</fullName>
    </submittedName>
</protein>
<evidence type="ECO:0000256" key="4">
    <source>
        <dbReference type="ARBA" id="ARBA00022723"/>
    </source>
</evidence>
<dbReference type="InterPro" id="IPR039808">
    <property type="entry name" value="Cadherin"/>
</dbReference>
<dbReference type="PANTHER" id="PTHR24027">
    <property type="entry name" value="CADHERIN-23"/>
    <property type="match status" value="1"/>
</dbReference>
<evidence type="ECO:0000256" key="10">
    <source>
        <dbReference type="ARBA" id="ARBA00023136"/>
    </source>
</evidence>
<dbReference type="GO" id="GO:0008013">
    <property type="term" value="F:beta-catenin binding"/>
    <property type="evidence" value="ECO:0007669"/>
    <property type="project" value="TreeGrafter"/>
</dbReference>
<dbReference type="GO" id="GO:0016339">
    <property type="term" value="P:calcium-dependent cell-cell adhesion via plasma membrane cell adhesion molecules"/>
    <property type="evidence" value="ECO:0007669"/>
    <property type="project" value="TreeGrafter"/>
</dbReference>
<evidence type="ECO:0000313" key="14">
    <source>
        <dbReference type="Ensembl" id="ENSLCNP00005030929.1"/>
    </source>
</evidence>
<dbReference type="Gene3D" id="2.60.40.60">
    <property type="entry name" value="Cadherins"/>
    <property type="match status" value="4"/>
</dbReference>
<dbReference type="SMART" id="SM00112">
    <property type="entry name" value="CA"/>
    <property type="match status" value="4"/>
</dbReference>
<keyword evidence="15" id="KW-1185">Reference proteome</keyword>
<keyword evidence="7 12" id="KW-0106">Calcium</keyword>
<dbReference type="FunFam" id="2.60.40.60:FF:000009">
    <property type="entry name" value="Cadherin 24"/>
    <property type="match status" value="1"/>
</dbReference>
<dbReference type="GO" id="GO:0044331">
    <property type="term" value="P:cell-cell adhesion mediated by cadherin"/>
    <property type="evidence" value="ECO:0007669"/>
    <property type="project" value="TreeGrafter"/>
</dbReference>
<dbReference type="FunFam" id="2.60.40.60:FF:000288">
    <property type="entry name" value="cadherin-12 isoform X2"/>
    <property type="match status" value="1"/>
</dbReference>
<keyword evidence="8" id="KW-0130">Cell adhesion</keyword>
<dbReference type="Ensembl" id="ENSLCNT00005034541.1">
    <property type="protein sequence ID" value="ENSLCNP00005030929.1"/>
    <property type="gene ID" value="ENSLCNG00005020152.1"/>
</dbReference>
<sequence length="491" mass="54628">MPERLAEMLLDLWTPLIILWITLPPCIYTAPMNQSQVVMSGSPLELSRLSEQRILNRSKRGWVWNQMFVLEEFSGPEPILVGRLHTDLDPGSKKIKYILSGDGAGTIFQINDITGDIHAIKRLDREEKAEYTLTAQAVDWETNKPLEPPSEFIIKVQDINDNAPEFLNGPYHATVPEMSILAIIKTALPNMDREAKEEYLVVIQAKDMGGHSGGLSGTTTLTVTLTDVNDNPPKFAQSLYHFSVPEDVVLGTAIGRVKANDQDIGENAQSSYDIIDGDGTALFEITSDAQAQDGIIRLRKPLDFETKKSYTLKVEAANVHIDPRFSGRGPFKDTATVKIVVEDADEPPVFSSPTYLLEVHENAALNSVIGQVTARDPDITSSPIRFSIDRHTDLERQFNINADDGKITLATPLDRELSVWHNITIIATEIRNHSQISRVPVAIKVLDVNDNAPEFASEYEAFLCENGKPGQVNISMLLMLNMFVYNCLIFN</sequence>
<keyword evidence="10" id="KW-0472">Membrane</keyword>
<dbReference type="GO" id="GO:0016342">
    <property type="term" value="C:catenin complex"/>
    <property type="evidence" value="ECO:0007669"/>
    <property type="project" value="TreeGrafter"/>
</dbReference>
<dbReference type="FunFam" id="2.60.40.60:FF:000012">
    <property type="entry name" value="Cadherin 24"/>
    <property type="match status" value="1"/>
</dbReference>